<dbReference type="Proteomes" id="UP000193067">
    <property type="component" value="Unassembled WGS sequence"/>
</dbReference>
<feature type="region of interest" description="Disordered" evidence="1">
    <location>
        <begin position="1"/>
        <end position="322"/>
    </location>
</feature>
<feature type="domain" description="DUF3752" evidence="2">
    <location>
        <begin position="191"/>
        <end position="349"/>
    </location>
</feature>
<accession>A0A1Y2IX74</accession>
<sequence length="356" mass="39407">MIGPDIPAHLLASSSTRDDQETSENHNVPSYVGPQIPEHLLASSSAHEDSNTTNDDDGPAPIGPQIPEHIAPAVARSTTPPLPPSVSAPAQEEEDDEDDYMPALPPDLAAARTATAKPIKGPTLPPSFAGPRYEHDEDDEDVGPRPLPEGYVLEEKDGVQEFLEREERRRKQLEEASKKPTLKREEWMLVPPSSSDLLGSIDPTKLTRPRTFARTAQPSRNTDTSLWTETPAERQQRIADEVAGKRRRAADVDPTEDNDPDARKRRRYEEEVRRGVEEHTKKVRGPTLIEQHGRLSAAKEAEKARAGEADEPPAIWDHSRDMALGGRLMDDKTRDKFIKEARGLGDRFGSGKSGFL</sequence>
<feature type="compositionally biased region" description="Basic and acidic residues" evidence="1">
    <location>
        <begin position="267"/>
        <end position="280"/>
    </location>
</feature>
<evidence type="ECO:0000256" key="1">
    <source>
        <dbReference type="SAM" id="MobiDB-lite"/>
    </source>
</evidence>
<feature type="compositionally biased region" description="Basic and acidic residues" evidence="1">
    <location>
        <begin position="291"/>
        <end position="308"/>
    </location>
</feature>
<dbReference type="PANTHER" id="PTHR46370:SF1">
    <property type="entry name" value="GPALPP MOTIFS-CONTAINING PROTEIN 1"/>
    <property type="match status" value="1"/>
</dbReference>
<reference evidence="3 4" key="1">
    <citation type="journal article" date="2015" name="Biotechnol. Biofuels">
        <title>Enhanced degradation of softwood versus hardwood by the white-rot fungus Pycnoporus coccineus.</title>
        <authorList>
            <person name="Couturier M."/>
            <person name="Navarro D."/>
            <person name="Chevret D."/>
            <person name="Henrissat B."/>
            <person name="Piumi F."/>
            <person name="Ruiz-Duenas F.J."/>
            <person name="Martinez A.T."/>
            <person name="Grigoriev I.V."/>
            <person name="Riley R."/>
            <person name="Lipzen A."/>
            <person name="Berrin J.G."/>
            <person name="Master E.R."/>
            <person name="Rosso M.N."/>
        </authorList>
    </citation>
    <scope>NUCLEOTIDE SEQUENCE [LARGE SCALE GENOMIC DNA]</scope>
    <source>
        <strain evidence="3 4">BRFM310</strain>
    </source>
</reference>
<dbReference type="OrthoDB" id="73491at2759"/>
<feature type="compositionally biased region" description="Basic and acidic residues" evidence="1">
    <location>
        <begin position="231"/>
        <end position="244"/>
    </location>
</feature>
<gene>
    <name evidence="3" type="ORF">PYCCODRAFT_1432292</name>
</gene>
<proteinExistence type="predicted"/>
<dbReference type="Pfam" id="PF12572">
    <property type="entry name" value="DUF3752"/>
    <property type="match status" value="1"/>
</dbReference>
<evidence type="ECO:0000259" key="2">
    <source>
        <dbReference type="Pfam" id="PF12572"/>
    </source>
</evidence>
<dbReference type="InterPro" id="IPR046331">
    <property type="entry name" value="GPAM1-like"/>
</dbReference>
<evidence type="ECO:0000313" key="4">
    <source>
        <dbReference type="Proteomes" id="UP000193067"/>
    </source>
</evidence>
<feature type="compositionally biased region" description="Polar residues" evidence="1">
    <location>
        <begin position="214"/>
        <end position="228"/>
    </location>
</feature>
<dbReference type="PANTHER" id="PTHR46370">
    <property type="entry name" value="GPALPP MOTIFS-CONTAINING PROTEIN 1"/>
    <property type="match status" value="1"/>
</dbReference>
<organism evidence="3 4">
    <name type="scientific">Trametes coccinea (strain BRFM310)</name>
    <name type="common">Pycnoporus coccineus</name>
    <dbReference type="NCBI Taxonomy" id="1353009"/>
    <lineage>
        <taxon>Eukaryota</taxon>
        <taxon>Fungi</taxon>
        <taxon>Dikarya</taxon>
        <taxon>Basidiomycota</taxon>
        <taxon>Agaricomycotina</taxon>
        <taxon>Agaricomycetes</taxon>
        <taxon>Polyporales</taxon>
        <taxon>Polyporaceae</taxon>
        <taxon>Trametes</taxon>
    </lineage>
</organism>
<protein>
    <recommendedName>
        <fullName evidence="2">DUF3752 domain-containing protein</fullName>
    </recommendedName>
</protein>
<name>A0A1Y2IX74_TRAC3</name>
<evidence type="ECO:0000313" key="3">
    <source>
        <dbReference type="EMBL" id="OSD05755.1"/>
    </source>
</evidence>
<feature type="compositionally biased region" description="Basic and acidic residues" evidence="1">
    <location>
        <begin position="153"/>
        <end position="187"/>
    </location>
</feature>
<keyword evidence="4" id="KW-1185">Reference proteome</keyword>
<feature type="compositionally biased region" description="Acidic residues" evidence="1">
    <location>
        <begin position="91"/>
        <end position="100"/>
    </location>
</feature>
<dbReference type="InterPro" id="IPR022226">
    <property type="entry name" value="DUF3752"/>
</dbReference>
<dbReference type="AlphaFoldDB" id="A0A1Y2IX74"/>
<dbReference type="EMBL" id="KZ084092">
    <property type="protein sequence ID" value="OSD05755.1"/>
    <property type="molecule type" value="Genomic_DNA"/>
</dbReference>